<gene>
    <name evidence="1" type="ORF">DFR46_2539</name>
</gene>
<organism evidence="1 2">
    <name type="scientific">Parasphingopyxis lamellibrachiae</name>
    <dbReference type="NCBI Taxonomy" id="680125"/>
    <lineage>
        <taxon>Bacteria</taxon>
        <taxon>Pseudomonadati</taxon>
        <taxon>Pseudomonadota</taxon>
        <taxon>Alphaproteobacteria</taxon>
        <taxon>Sphingomonadales</taxon>
        <taxon>Sphingomonadaceae</taxon>
        <taxon>Parasphingopyxis</taxon>
    </lineage>
</organism>
<accession>A0A3D9FIT4</accession>
<name>A0A3D9FIT4_9SPHN</name>
<protein>
    <submittedName>
        <fullName evidence="1">Uncharacterized protein</fullName>
    </submittedName>
</protein>
<keyword evidence="2" id="KW-1185">Reference proteome</keyword>
<proteinExistence type="predicted"/>
<evidence type="ECO:0000313" key="1">
    <source>
        <dbReference type="EMBL" id="RED17492.1"/>
    </source>
</evidence>
<dbReference type="EMBL" id="QRDP01000004">
    <property type="protein sequence ID" value="RED17492.1"/>
    <property type="molecule type" value="Genomic_DNA"/>
</dbReference>
<evidence type="ECO:0000313" key="2">
    <source>
        <dbReference type="Proteomes" id="UP000256310"/>
    </source>
</evidence>
<dbReference type="Proteomes" id="UP000256310">
    <property type="component" value="Unassembled WGS sequence"/>
</dbReference>
<dbReference type="RefSeq" id="WP_116236755.1">
    <property type="nucleotide sequence ID" value="NZ_QRDP01000004.1"/>
</dbReference>
<reference evidence="1 2" key="1">
    <citation type="submission" date="2018-07" db="EMBL/GenBank/DDBJ databases">
        <title>Genomic Encyclopedia of Type Strains, Phase IV (KMG-IV): sequencing the most valuable type-strain genomes for metagenomic binning, comparative biology and taxonomic classification.</title>
        <authorList>
            <person name="Goeker M."/>
        </authorList>
    </citation>
    <scope>NUCLEOTIDE SEQUENCE [LARGE SCALE GENOMIC DNA]</scope>
    <source>
        <strain evidence="1 2">DSM 26725</strain>
    </source>
</reference>
<sequence length="60" mass="6711">MDVEIRRLMASAIQNANIEDPIIEPGVTRDNHYKNSEETAHLVDRICSALDGAGYKIVKK</sequence>
<dbReference type="AlphaFoldDB" id="A0A3D9FIT4"/>
<comment type="caution">
    <text evidence="1">The sequence shown here is derived from an EMBL/GenBank/DDBJ whole genome shotgun (WGS) entry which is preliminary data.</text>
</comment>